<dbReference type="Proteomes" id="UP001140949">
    <property type="component" value="Unassembled WGS sequence"/>
</dbReference>
<feature type="domain" description="HTH La-type RNA-binding" evidence="4">
    <location>
        <begin position="278"/>
        <end position="367"/>
    </location>
</feature>
<dbReference type="Pfam" id="PF05383">
    <property type="entry name" value="La"/>
    <property type="match status" value="1"/>
</dbReference>
<comment type="caution">
    <text evidence="5">The sequence shown here is derived from an EMBL/GenBank/DDBJ whole genome shotgun (WGS) entry which is preliminary data.</text>
</comment>
<feature type="region of interest" description="Disordered" evidence="3">
    <location>
        <begin position="1"/>
        <end position="32"/>
    </location>
</feature>
<dbReference type="Gene3D" id="1.10.10.10">
    <property type="entry name" value="Winged helix-like DNA-binding domain superfamily/Winged helix DNA-binding domain"/>
    <property type="match status" value="1"/>
</dbReference>
<evidence type="ECO:0000256" key="2">
    <source>
        <dbReference type="PROSITE-ProRule" id="PRU00332"/>
    </source>
</evidence>
<feature type="compositionally biased region" description="Polar residues" evidence="3">
    <location>
        <begin position="76"/>
        <end position="87"/>
    </location>
</feature>
<name>A0AAX6E169_IRIPA</name>
<feature type="compositionally biased region" description="Low complexity" evidence="3">
    <location>
        <begin position="53"/>
        <end position="69"/>
    </location>
</feature>
<gene>
    <name evidence="5" type="ORF">M6B38_216125</name>
</gene>
<keyword evidence="1 2" id="KW-0694">RNA-binding</keyword>
<evidence type="ECO:0000256" key="3">
    <source>
        <dbReference type="SAM" id="MobiDB-lite"/>
    </source>
</evidence>
<evidence type="ECO:0000313" key="6">
    <source>
        <dbReference type="Proteomes" id="UP001140949"/>
    </source>
</evidence>
<dbReference type="PANTHER" id="PTHR22792:SF132">
    <property type="entry name" value="LA-RELATED PROTEIN 1"/>
    <property type="match status" value="1"/>
</dbReference>
<proteinExistence type="predicted"/>
<dbReference type="InterPro" id="IPR045180">
    <property type="entry name" value="La_dom_prot"/>
</dbReference>
<dbReference type="FunFam" id="1.10.10.10:FF:000131">
    <property type="entry name" value="la-related protein 1B isoform X2"/>
    <property type="match status" value="1"/>
</dbReference>
<dbReference type="PROSITE" id="PS50961">
    <property type="entry name" value="HTH_LA"/>
    <property type="match status" value="1"/>
</dbReference>
<evidence type="ECO:0000313" key="5">
    <source>
        <dbReference type="EMBL" id="KAJ6797711.1"/>
    </source>
</evidence>
<dbReference type="CDD" id="cd07323">
    <property type="entry name" value="LAM"/>
    <property type="match status" value="1"/>
</dbReference>
<dbReference type="InterPro" id="IPR036388">
    <property type="entry name" value="WH-like_DNA-bd_sf"/>
</dbReference>
<keyword evidence="6" id="KW-1185">Reference proteome</keyword>
<dbReference type="EMBL" id="JANAVB010040817">
    <property type="protein sequence ID" value="KAJ6797711.1"/>
    <property type="molecule type" value="Genomic_DNA"/>
</dbReference>
<feature type="compositionally biased region" description="Polar residues" evidence="3">
    <location>
        <begin position="1"/>
        <end position="11"/>
    </location>
</feature>
<sequence>MASTADVSSAHANPDARGKRPVWNVPPNGSAAEVTPVMDALSWPALSEATKASPKSSSSESLKSLSDGSSPPPLLQVTQASIPSSKQNIINPSPNPAPNAHSPVRQKSMKRGGGGGSPLNGVEAPAISTEMSQASEPSPRGQPGKHNEQHWPKSGGGISPQPHAGGADQHRGHSGGRRVNSGGSGAHQQSNYGNRRNQEWSHQRNFYMQQQQQRGGVGSYARAPAPFVAGPPSPVRPYVANPMGFHEMPSPIVYVTPHPESEALRGVSPFGAPHPIFFPALDPQRAQLLKQIDYYFSAANLCKDLYLRKKMDEQGWVPITVIAGFNRVMQLTNNIQYILETVRLSTIVEVQGEKIRRRNDWVQWLLPPASGSGSPSPTTENYDAVAARLQAVGIDGMAASAHHNSMGGPIPTDLVLTRSASVILNSQFQASGDPTGEVNGQFTGFIDADRSKSIRSLARSDTL</sequence>
<dbReference type="GO" id="GO:0005737">
    <property type="term" value="C:cytoplasm"/>
    <property type="evidence" value="ECO:0007669"/>
    <property type="project" value="UniProtKB-ARBA"/>
</dbReference>
<dbReference type="SUPFAM" id="SSF46785">
    <property type="entry name" value="Winged helix' DNA-binding domain"/>
    <property type="match status" value="1"/>
</dbReference>
<dbReference type="PANTHER" id="PTHR22792">
    <property type="entry name" value="LUPUS LA PROTEIN-RELATED"/>
    <property type="match status" value="1"/>
</dbReference>
<evidence type="ECO:0000259" key="4">
    <source>
        <dbReference type="PROSITE" id="PS50961"/>
    </source>
</evidence>
<feature type="region of interest" description="Disordered" evidence="3">
    <location>
        <begin position="47"/>
        <end position="197"/>
    </location>
</feature>
<dbReference type="SMART" id="SM00715">
    <property type="entry name" value="LA"/>
    <property type="match status" value="1"/>
</dbReference>
<accession>A0AAX6E169</accession>
<dbReference type="GO" id="GO:0003723">
    <property type="term" value="F:RNA binding"/>
    <property type="evidence" value="ECO:0007669"/>
    <property type="project" value="UniProtKB-UniRule"/>
</dbReference>
<evidence type="ECO:0000256" key="1">
    <source>
        <dbReference type="ARBA" id="ARBA00022884"/>
    </source>
</evidence>
<feature type="compositionally biased region" description="Low complexity" evidence="3">
    <location>
        <begin position="88"/>
        <end position="103"/>
    </location>
</feature>
<dbReference type="AlphaFoldDB" id="A0AAX6E169"/>
<protein>
    <submittedName>
        <fullName evidence="5">La-related protein 1C isoform X1</fullName>
    </submittedName>
</protein>
<organism evidence="5 6">
    <name type="scientific">Iris pallida</name>
    <name type="common">Sweet iris</name>
    <dbReference type="NCBI Taxonomy" id="29817"/>
    <lineage>
        <taxon>Eukaryota</taxon>
        <taxon>Viridiplantae</taxon>
        <taxon>Streptophyta</taxon>
        <taxon>Embryophyta</taxon>
        <taxon>Tracheophyta</taxon>
        <taxon>Spermatophyta</taxon>
        <taxon>Magnoliopsida</taxon>
        <taxon>Liliopsida</taxon>
        <taxon>Asparagales</taxon>
        <taxon>Iridaceae</taxon>
        <taxon>Iridoideae</taxon>
        <taxon>Irideae</taxon>
        <taxon>Iris</taxon>
    </lineage>
</organism>
<feature type="compositionally biased region" description="Polar residues" evidence="3">
    <location>
        <begin position="186"/>
        <end position="195"/>
    </location>
</feature>
<dbReference type="InterPro" id="IPR036390">
    <property type="entry name" value="WH_DNA-bd_sf"/>
</dbReference>
<reference evidence="5" key="2">
    <citation type="submission" date="2023-04" db="EMBL/GenBank/DDBJ databases">
        <authorList>
            <person name="Bruccoleri R.E."/>
            <person name="Oakeley E.J."/>
            <person name="Faust A.-M."/>
            <person name="Dessus-Babus S."/>
            <person name="Altorfer M."/>
            <person name="Burckhardt D."/>
            <person name="Oertli M."/>
            <person name="Naumann U."/>
            <person name="Petersen F."/>
            <person name="Wong J."/>
        </authorList>
    </citation>
    <scope>NUCLEOTIDE SEQUENCE</scope>
    <source>
        <strain evidence="5">GSM-AAB239-AS_SAM_17_03QT</strain>
        <tissue evidence="5">Leaf</tissue>
    </source>
</reference>
<dbReference type="InterPro" id="IPR006630">
    <property type="entry name" value="La_HTH"/>
</dbReference>
<reference evidence="5" key="1">
    <citation type="journal article" date="2023" name="GigaByte">
        <title>Genome assembly of the bearded iris, Iris pallida Lam.</title>
        <authorList>
            <person name="Bruccoleri R.E."/>
            <person name="Oakeley E.J."/>
            <person name="Faust A.M.E."/>
            <person name="Altorfer M."/>
            <person name="Dessus-Babus S."/>
            <person name="Burckhardt D."/>
            <person name="Oertli M."/>
            <person name="Naumann U."/>
            <person name="Petersen F."/>
            <person name="Wong J."/>
        </authorList>
    </citation>
    <scope>NUCLEOTIDE SEQUENCE</scope>
    <source>
        <strain evidence="5">GSM-AAB239-AS_SAM_17_03QT</strain>
    </source>
</reference>